<dbReference type="Proteomes" id="UP000512167">
    <property type="component" value="Chromosome"/>
</dbReference>
<dbReference type="Pfam" id="PF01370">
    <property type="entry name" value="Epimerase"/>
    <property type="match status" value="1"/>
</dbReference>
<name>A0A7L6N725_9MOLU</name>
<sequence>MKILIIGGSGTISTYVVRKCVEMKMDVTILNRGIHHVDLPKSVKIIIGDIKDKQAMMTLMKDNFYDSVIEFVAFTKEDVQRDIEVFKGKTRQYIFISSASAYHKPVEDYPMTEETPLKNPYWSYSQDKIECEEYLKTVIDMNITIVRPSHTYDNKMIMAVMTRWGYEYAHIQRLKDGLPIIIPGDGTSVWTITHAKDFANSFVYLIGNEAAYNDVFHITGEKLYTWDQLTQMMAQALGVKAHIIHIPTDFIIQMMPEMEGPLFGDKSWSVIFDNSKIKKISQEYTSNIGYEDVVMDVIKYYESQPEKQKISEEYEELYDLTIELYQKNLRS</sequence>
<dbReference type="InterPro" id="IPR050177">
    <property type="entry name" value="Lipid_A_modif_metabolic_enz"/>
</dbReference>
<keyword evidence="3" id="KW-1185">Reference proteome</keyword>
<dbReference type="RefSeq" id="WP_312031623.1">
    <property type="nucleotide sequence ID" value="NZ_CP051151.1"/>
</dbReference>
<dbReference type="InterPro" id="IPR036291">
    <property type="entry name" value="NAD(P)-bd_dom_sf"/>
</dbReference>
<accession>A0A7L6N725</accession>
<reference evidence="2 3" key="1">
    <citation type="submission" date="2020-04" db="EMBL/GenBank/DDBJ databases">
        <authorList>
            <person name="Zheng R.K."/>
            <person name="Sun C.M."/>
        </authorList>
    </citation>
    <scope>NUCLEOTIDE SEQUENCE [LARGE SCALE GENOMIC DNA]</scope>
    <source>
        <strain evidence="3">zrk29</strain>
    </source>
</reference>
<proteinExistence type="predicted"/>
<protein>
    <submittedName>
        <fullName evidence="2">SDR family oxidoreductase</fullName>
    </submittedName>
</protein>
<dbReference type="SUPFAM" id="SSF51735">
    <property type="entry name" value="NAD(P)-binding Rossmann-fold domains"/>
    <property type="match status" value="1"/>
</dbReference>
<gene>
    <name evidence="2" type="ORF">HF295_07880</name>
</gene>
<dbReference type="Gene3D" id="3.40.50.720">
    <property type="entry name" value="NAD(P)-binding Rossmann-like Domain"/>
    <property type="match status" value="1"/>
</dbReference>
<evidence type="ECO:0000259" key="1">
    <source>
        <dbReference type="Pfam" id="PF01370"/>
    </source>
</evidence>
<evidence type="ECO:0000313" key="3">
    <source>
        <dbReference type="Proteomes" id="UP000512167"/>
    </source>
</evidence>
<dbReference type="PANTHER" id="PTHR43245">
    <property type="entry name" value="BIFUNCTIONAL POLYMYXIN RESISTANCE PROTEIN ARNA"/>
    <property type="match status" value="1"/>
</dbReference>
<feature type="domain" description="NAD-dependent epimerase/dehydratase" evidence="1">
    <location>
        <begin position="3"/>
        <end position="209"/>
    </location>
</feature>
<dbReference type="AlphaFoldDB" id="A0A7L6N725"/>
<dbReference type="CDD" id="cd05265">
    <property type="entry name" value="SDR_a1"/>
    <property type="match status" value="1"/>
</dbReference>
<dbReference type="KEGG" id="tbk:HF295_07880"/>
<dbReference type="InterPro" id="IPR001509">
    <property type="entry name" value="Epimerase_deHydtase"/>
</dbReference>
<dbReference type="EMBL" id="CP051151">
    <property type="protein sequence ID" value="QLY40775.1"/>
    <property type="molecule type" value="Genomic_DNA"/>
</dbReference>
<organism evidence="2 3">
    <name type="scientific">Hujiaoplasma nucleasis</name>
    <dbReference type="NCBI Taxonomy" id="2725268"/>
    <lineage>
        <taxon>Bacteria</taxon>
        <taxon>Bacillati</taxon>
        <taxon>Mycoplasmatota</taxon>
        <taxon>Mollicutes</taxon>
        <taxon>Candidatus Izemoplasmatales</taxon>
        <taxon>Hujiaoplasmataceae</taxon>
        <taxon>Hujiaoplasma</taxon>
    </lineage>
</organism>
<evidence type="ECO:0000313" key="2">
    <source>
        <dbReference type="EMBL" id="QLY40775.1"/>
    </source>
</evidence>